<evidence type="ECO:0000313" key="3">
    <source>
        <dbReference type="EMBL" id="KAG2213159.1"/>
    </source>
</evidence>
<keyword evidence="4" id="KW-1185">Reference proteome</keyword>
<dbReference type="InterPro" id="IPR050281">
    <property type="entry name" value="Flavin_monoamine_oxidase"/>
</dbReference>
<evidence type="ECO:0000256" key="1">
    <source>
        <dbReference type="SAM" id="SignalP"/>
    </source>
</evidence>
<gene>
    <name evidence="3" type="ORF">INT47_011308</name>
</gene>
<name>A0A8H7VG13_9FUNG</name>
<dbReference type="PANTHER" id="PTHR10742:SF313">
    <property type="entry name" value="AMINE OXIDASE"/>
    <property type="match status" value="1"/>
</dbReference>
<dbReference type="Gene3D" id="3.50.50.60">
    <property type="entry name" value="FAD/NAD(P)-binding domain"/>
    <property type="match status" value="1"/>
</dbReference>
<reference evidence="3" key="1">
    <citation type="submission" date="2020-12" db="EMBL/GenBank/DDBJ databases">
        <title>Metabolic potential, ecology and presence of endohyphal bacteria is reflected in genomic diversity of Mucoromycotina.</title>
        <authorList>
            <person name="Muszewska A."/>
            <person name="Okrasinska A."/>
            <person name="Steczkiewicz K."/>
            <person name="Drgas O."/>
            <person name="Orlowska M."/>
            <person name="Perlinska-Lenart U."/>
            <person name="Aleksandrzak-Piekarczyk T."/>
            <person name="Szatraj K."/>
            <person name="Zielenkiewicz U."/>
            <person name="Pilsyk S."/>
            <person name="Malc E."/>
            <person name="Mieczkowski P."/>
            <person name="Kruszewska J.S."/>
            <person name="Biernat P."/>
            <person name="Pawlowska J."/>
        </authorList>
    </citation>
    <scope>NUCLEOTIDE SEQUENCE</scope>
    <source>
        <strain evidence="3">WA0000017839</strain>
    </source>
</reference>
<comment type="caution">
    <text evidence="3">The sequence shown here is derived from an EMBL/GenBank/DDBJ whole genome shotgun (WGS) entry which is preliminary data.</text>
</comment>
<dbReference type="SUPFAM" id="SSF54373">
    <property type="entry name" value="FAD-linked reductases, C-terminal domain"/>
    <property type="match status" value="1"/>
</dbReference>
<dbReference type="Proteomes" id="UP000603453">
    <property type="component" value="Unassembled WGS sequence"/>
</dbReference>
<feature type="signal peptide" evidence="1">
    <location>
        <begin position="1"/>
        <end position="16"/>
    </location>
</feature>
<organism evidence="3 4">
    <name type="scientific">Mucor saturninus</name>
    <dbReference type="NCBI Taxonomy" id="64648"/>
    <lineage>
        <taxon>Eukaryota</taxon>
        <taxon>Fungi</taxon>
        <taxon>Fungi incertae sedis</taxon>
        <taxon>Mucoromycota</taxon>
        <taxon>Mucoromycotina</taxon>
        <taxon>Mucoromycetes</taxon>
        <taxon>Mucorales</taxon>
        <taxon>Mucorineae</taxon>
        <taxon>Mucoraceae</taxon>
        <taxon>Mucor</taxon>
    </lineage>
</organism>
<dbReference type="InterPro" id="IPR036188">
    <property type="entry name" value="FAD/NAD-bd_sf"/>
</dbReference>
<keyword evidence="1" id="KW-0732">Signal</keyword>
<dbReference type="SUPFAM" id="SSF51905">
    <property type="entry name" value="FAD/NAD(P)-binding domain"/>
    <property type="match status" value="1"/>
</dbReference>
<dbReference type="GO" id="GO:0006598">
    <property type="term" value="P:polyamine catabolic process"/>
    <property type="evidence" value="ECO:0007669"/>
    <property type="project" value="TreeGrafter"/>
</dbReference>
<feature type="domain" description="Amine oxidase" evidence="2">
    <location>
        <begin position="31"/>
        <end position="487"/>
    </location>
</feature>
<dbReference type="GO" id="GO:0016491">
    <property type="term" value="F:oxidoreductase activity"/>
    <property type="evidence" value="ECO:0007669"/>
    <property type="project" value="InterPro"/>
</dbReference>
<protein>
    <recommendedName>
        <fullName evidence="2">Amine oxidase domain-containing protein</fullName>
    </recommendedName>
</protein>
<dbReference type="EMBL" id="JAEPRD010000004">
    <property type="protein sequence ID" value="KAG2213159.1"/>
    <property type="molecule type" value="Genomic_DNA"/>
</dbReference>
<accession>A0A8H7VG13</accession>
<sequence length="521" mass="59165">MYKSLIFISLLFLAEARHIKTKVVILGAGAAGISAAKTLTDLKLNDFIILDAQSFVGGLVINLCRVQHEQFGNSKVELGANWIYGKGQNPIYRLALQHGLKTVPNDKTNLAFFDDEQGKLKDQHQGTFVYDEFESIKIKLVNYAEQRMKRQQVDLSSRSALSLLGWKPNTPLKAAIEYFNIDWEFSEPAEMCSLEYATGTGDTVTGTYPFGNEFVVDNRGFNHIIKEESKIFLDLDDPRLMLNTLVTKVIYNDHNVTVFTANGDTIEAEYAICTFSLGVLQSDAVTFEPTFPEWKREALLSFHMTTYTKIFLRFKTKFWADWQFALYANNVTQHGGYYTVWQNLNAPGYLFQQQQTASAASASASTATEAETEATDNILMVTTTDMESQRIERMTNTQVLKEIMHVLHNMFGKVEEPTDILIPRWHQHPLFRGSYSNWPIGALKKHHLNMRAPLKNTLWFAGEAMSADYYGFLHGAWFEGKSVATTIVACLANISYCHRPESYQYVTGCDEKPSFNRQFFT</sequence>
<evidence type="ECO:0000259" key="2">
    <source>
        <dbReference type="Pfam" id="PF01593"/>
    </source>
</evidence>
<dbReference type="OrthoDB" id="5046242at2759"/>
<dbReference type="AlphaFoldDB" id="A0A8H7VG13"/>
<dbReference type="InterPro" id="IPR002937">
    <property type="entry name" value="Amino_oxidase"/>
</dbReference>
<dbReference type="Pfam" id="PF01593">
    <property type="entry name" value="Amino_oxidase"/>
    <property type="match status" value="1"/>
</dbReference>
<proteinExistence type="predicted"/>
<feature type="chain" id="PRO_5034142793" description="Amine oxidase domain-containing protein" evidence="1">
    <location>
        <begin position="17"/>
        <end position="521"/>
    </location>
</feature>
<dbReference type="Gene3D" id="3.90.660.10">
    <property type="match status" value="1"/>
</dbReference>
<dbReference type="PANTHER" id="PTHR10742">
    <property type="entry name" value="FLAVIN MONOAMINE OXIDASE"/>
    <property type="match status" value="1"/>
</dbReference>
<evidence type="ECO:0000313" key="4">
    <source>
        <dbReference type="Proteomes" id="UP000603453"/>
    </source>
</evidence>